<accession>A0ACC7PJ50</accession>
<gene>
    <name evidence="1" type="ORF">OOJ96_23295</name>
</gene>
<organism evidence="1 2">
    <name type="scientific">Pseudomonas imrae</name>
    <dbReference type="NCBI Taxonomy" id="2992837"/>
    <lineage>
        <taxon>Bacteria</taxon>
        <taxon>Pseudomonadati</taxon>
        <taxon>Pseudomonadota</taxon>
        <taxon>Gammaproteobacteria</taxon>
        <taxon>Pseudomonadales</taxon>
        <taxon>Pseudomonadaceae</taxon>
        <taxon>Pseudomonas</taxon>
    </lineage>
</organism>
<sequence>MTEGQRYDVQTLTTFLEQLFEKAGADAEVAQVVTRVLLEGVGLSQRVVDELNQTAGQLQLPALSQ</sequence>
<name>A0ACC7PJ50_9PSED</name>
<protein>
    <submittedName>
        <fullName evidence="1">Uncharacterized protein</fullName>
    </submittedName>
</protein>
<evidence type="ECO:0000313" key="1">
    <source>
        <dbReference type="EMBL" id="MFO2480311.1"/>
    </source>
</evidence>
<evidence type="ECO:0000313" key="2">
    <source>
        <dbReference type="Proteomes" id="UP001637618"/>
    </source>
</evidence>
<dbReference type="EMBL" id="JAPEQY010000023">
    <property type="protein sequence ID" value="MFO2480311.1"/>
    <property type="molecule type" value="Genomic_DNA"/>
</dbReference>
<dbReference type="Proteomes" id="UP001637618">
    <property type="component" value="Unassembled WGS sequence"/>
</dbReference>
<comment type="caution">
    <text evidence="1">The sequence shown here is derived from an EMBL/GenBank/DDBJ whole genome shotgun (WGS) entry which is preliminary data.</text>
</comment>
<proteinExistence type="predicted"/>
<reference evidence="1" key="1">
    <citation type="submission" date="2022-11" db="EMBL/GenBank/DDBJ databases">
        <title>Draft genome sequences of strains of Pseudomonas imrae sp. nov.</title>
        <authorList>
            <person name="Salva Serra F."/>
            <person name="Nimje P."/>
            <person name="Moore E.R.B."/>
            <person name="Marathe N.P."/>
        </authorList>
    </citation>
    <scope>NUCLEOTIDE SEQUENCE</scope>
    <source>
        <strain evidence="1">15FMM2</strain>
    </source>
</reference>
<keyword evidence="2" id="KW-1185">Reference proteome</keyword>